<dbReference type="Pfam" id="PF13599">
    <property type="entry name" value="Pentapeptide_4"/>
    <property type="match status" value="1"/>
</dbReference>
<organism evidence="1 2">
    <name type="scientific">Brevibacillus fluminis</name>
    <dbReference type="NCBI Taxonomy" id="511487"/>
    <lineage>
        <taxon>Bacteria</taxon>
        <taxon>Bacillati</taxon>
        <taxon>Bacillota</taxon>
        <taxon>Bacilli</taxon>
        <taxon>Bacillales</taxon>
        <taxon>Paenibacillaceae</taxon>
        <taxon>Brevibacillus</taxon>
    </lineage>
</organism>
<dbReference type="NCBIfam" id="NF038403">
    <property type="entry name" value="perm_prefix_1"/>
    <property type="match status" value="1"/>
</dbReference>
<dbReference type="SUPFAM" id="SSF141571">
    <property type="entry name" value="Pentapeptide repeat-like"/>
    <property type="match status" value="1"/>
</dbReference>
<name>A0A3M8D4M2_9BACL</name>
<dbReference type="Gene3D" id="2.160.20.80">
    <property type="entry name" value="E3 ubiquitin-protein ligase SopA"/>
    <property type="match status" value="1"/>
</dbReference>
<dbReference type="RefSeq" id="WP_122920475.1">
    <property type="nucleotide sequence ID" value="NZ_RHHQ01000020.1"/>
</dbReference>
<reference evidence="1 2" key="1">
    <citation type="submission" date="2018-10" db="EMBL/GenBank/DDBJ databases">
        <title>Phylogenomics of Brevibacillus.</title>
        <authorList>
            <person name="Dunlap C."/>
        </authorList>
    </citation>
    <scope>NUCLEOTIDE SEQUENCE [LARGE SCALE GENOMIC DNA]</scope>
    <source>
        <strain evidence="1 2">JCM 15716</strain>
    </source>
</reference>
<dbReference type="PANTHER" id="PTHR14136">
    <property type="entry name" value="BTB_POZ DOMAIN-CONTAINING PROTEIN KCTD9"/>
    <property type="match status" value="1"/>
</dbReference>
<dbReference type="OrthoDB" id="9812495at2"/>
<protein>
    <submittedName>
        <fullName evidence="1">Pentapeptide repeat-containing protein</fullName>
    </submittedName>
</protein>
<proteinExistence type="predicted"/>
<dbReference type="PANTHER" id="PTHR14136:SF17">
    <property type="entry name" value="BTB_POZ DOMAIN-CONTAINING PROTEIN KCTD9"/>
    <property type="match status" value="1"/>
</dbReference>
<gene>
    <name evidence="1" type="ORF">EDM56_24070</name>
</gene>
<dbReference type="InterPro" id="IPR051082">
    <property type="entry name" value="Pentapeptide-BTB/POZ_domain"/>
</dbReference>
<dbReference type="AlphaFoldDB" id="A0A3M8D4M2"/>
<evidence type="ECO:0000313" key="2">
    <source>
        <dbReference type="Proteomes" id="UP000271031"/>
    </source>
</evidence>
<keyword evidence="2" id="KW-1185">Reference proteome</keyword>
<evidence type="ECO:0000313" key="1">
    <source>
        <dbReference type="EMBL" id="RNB82397.1"/>
    </source>
</evidence>
<sequence length="238" mass="26402">MNVRIQNYLEGVFAQYEPIGPITELKEELSANLQERFDDLKATGLDDETAFARTIASIGEISDLIESISTSTRRLQKIVGMNFSMSNLQKSDLRSIEVHDGKFNYSNLQDSDFSDSDLSHSSFKCSNLERVKFDNANLTGAKIVRSNLRGASFTNCRLDHVDFHSSDLSGVCMDNLTFNGTNFSSTGLKGTSFRNAVFHNVSFKTEVKKAIFDGAVMDKATYAILKGYKADVSKVTIV</sequence>
<dbReference type="InterPro" id="IPR001646">
    <property type="entry name" value="5peptide_repeat"/>
</dbReference>
<dbReference type="EMBL" id="RHHQ01000020">
    <property type="protein sequence ID" value="RNB82397.1"/>
    <property type="molecule type" value="Genomic_DNA"/>
</dbReference>
<comment type="caution">
    <text evidence="1">The sequence shown here is derived from an EMBL/GenBank/DDBJ whole genome shotgun (WGS) entry which is preliminary data.</text>
</comment>
<dbReference type="InterPro" id="IPR047928">
    <property type="entry name" value="Perm_prefix_1"/>
</dbReference>
<dbReference type="Proteomes" id="UP000271031">
    <property type="component" value="Unassembled WGS sequence"/>
</dbReference>
<accession>A0A3M8D4M2</accession>